<dbReference type="Pfam" id="PF24837">
    <property type="entry name" value="AMIN-like"/>
    <property type="match status" value="1"/>
</dbReference>
<reference evidence="3" key="1">
    <citation type="journal article" date="2019" name="Int. J. Syst. Evol. Microbiol.">
        <title>The Global Catalogue of Microorganisms (GCM) 10K type strain sequencing project: providing services to taxonomists for standard genome sequencing and annotation.</title>
        <authorList>
            <consortium name="The Broad Institute Genomics Platform"/>
            <consortium name="The Broad Institute Genome Sequencing Center for Infectious Disease"/>
            <person name="Wu L."/>
            <person name="Ma J."/>
        </authorList>
    </citation>
    <scope>NUCLEOTIDE SEQUENCE [LARGE SCALE GENOMIC DNA]</scope>
    <source>
        <strain evidence="3">CGMCC 1.15399</strain>
    </source>
</reference>
<gene>
    <name evidence="2" type="ORF">ACFSJ0_34970</name>
</gene>
<dbReference type="RefSeq" id="WP_378623758.1">
    <property type="nucleotide sequence ID" value="NZ_JBHUCM010000031.1"/>
</dbReference>
<proteinExistence type="predicted"/>
<dbReference type="InterPro" id="IPR056303">
    <property type="entry name" value="AMIN-like"/>
</dbReference>
<dbReference type="EMBL" id="JBHUCM010000031">
    <property type="protein sequence ID" value="MFD1542299.1"/>
    <property type="molecule type" value="Genomic_DNA"/>
</dbReference>
<evidence type="ECO:0000313" key="2">
    <source>
        <dbReference type="EMBL" id="MFD1542299.1"/>
    </source>
</evidence>
<comment type="caution">
    <text evidence="2">The sequence shown here is derived from an EMBL/GenBank/DDBJ whole genome shotgun (WGS) entry which is preliminary data.</text>
</comment>
<protein>
    <recommendedName>
        <fullName evidence="1">AMIN-like domain-containing protein</fullName>
    </recommendedName>
</protein>
<keyword evidence="3" id="KW-1185">Reference proteome</keyword>
<sequence>MDVDHGGGDPAIVLGVRYAAHDTYDRVVIDLKGAMPGYNAQWVAKLLQDGSGKNFHVPGGAYLQILLNPAEAHDAKGAPTWKGGPVFPAKLGNITHVVKTGDFEGYVGVGLVLDHQAAFDLKEQTGPDRLVIDVAH</sequence>
<evidence type="ECO:0000259" key="1">
    <source>
        <dbReference type="Pfam" id="PF24837"/>
    </source>
</evidence>
<feature type="domain" description="AMIN-like" evidence="1">
    <location>
        <begin position="13"/>
        <end position="136"/>
    </location>
</feature>
<dbReference type="Proteomes" id="UP001597097">
    <property type="component" value="Unassembled WGS sequence"/>
</dbReference>
<name>A0ABW4GIW4_9ACTN</name>
<evidence type="ECO:0000313" key="3">
    <source>
        <dbReference type="Proteomes" id="UP001597097"/>
    </source>
</evidence>
<accession>A0ABW4GIW4</accession>
<organism evidence="2 3">
    <name type="scientific">Nonomuraea guangzhouensis</name>
    <dbReference type="NCBI Taxonomy" id="1291555"/>
    <lineage>
        <taxon>Bacteria</taxon>
        <taxon>Bacillati</taxon>
        <taxon>Actinomycetota</taxon>
        <taxon>Actinomycetes</taxon>
        <taxon>Streptosporangiales</taxon>
        <taxon>Streptosporangiaceae</taxon>
        <taxon>Nonomuraea</taxon>
    </lineage>
</organism>